<dbReference type="Proteomes" id="UP001388673">
    <property type="component" value="Unassembled WGS sequence"/>
</dbReference>
<feature type="region of interest" description="Disordered" evidence="1">
    <location>
        <begin position="179"/>
        <end position="225"/>
    </location>
</feature>
<organism evidence="2 3">
    <name type="scientific">Kwoniella newhampshirensis</name>
    <dbReference type="NCBI Taxonomy" id="1651941"/>
    <lineage>
        <taxon>Eukaryota</taxon>
        <taxon>Fungi</taxon>
        <taxon>Dikarya</taxon>
        <taxon>Basidiomycota</taxon>
        <taxon>Agaricomycotina</taxon>
        <taxon>Tremellomycetes</taxon>
        <taxon>Tremellales</taxon>
        <taxon>Cryptococcaceae</taxon>
        <taxon>Kwoniella</taxon>
    </lineage>
</organism>
<evidence type="ECO:0000313" key="3">
    <source>
        <dbReference type="Proteomes" id="UP001388673"/>
    </source>
</evidence>
<feature type="region of interest" description="Disordered" evidence="1">
    <location>
        <begin position="24"/>
        <end position="47"/>
    </location>
</feature>
<protein>
    <submittedName>
        <fullName evidence="2">Uncharacterized protein</fullName>
    </submittedName>
</protein>
<keyword evidence="3" id="KW-1185">Reference proteome</keyword>
<dbReference type="AlphaFoldDB" id="A0AAW0Z6N8"/>
<dbReference type="GeneID" id="92177695"/>
<dbReference type="KEGG" id="kne:92177695"/>
<dbReference type="RefSeq" id="XP_066806113.1">
    <property type="nucleotide sequence ID" value="XM_066943571.1"/>
</dbReference>
<comment type="caution">
    <text evidence="2">The sequence shown here is derived from an EMBL/GenBank/DDBJ whole genome shotgun (WGS) entry which is preliminary data.</text>
</comment>
<proteinExistence type="predicted"/>
<evidence type="ECO:0000313" key="2">
    <source>
        <dbReference type="EMBL" id="KAK8869867.1"/>
    </source>
</evidence>
<accession>A0AAW0Z6N8</accession>
<evidence type="ECO:0000256" key="1">
    <source>
        <dbReference type="SAM" id="MobiDB-lite"/>
    </source>
</evidence>
<gene>
    <name evidence="2" type="ORF">IAR55_000435</name>
</gene>
<dbReference type="EMBL" id="JBCAWK010000001">
    <property type="protein sequence ID" value="KAK8869867.1"/>
    <property type="molecule type" value="Genomic_DNA"/>
</dbReference>
<sequence length="273" mass="29718">MPPEGQRWSVPASLFEQGSRARYPELSHDASPGPSSMVLGSAGEDQETEVSIAKRGLHALFRDGTRHWLRTFVHAPGTRPTCEITGARHSVALLGSSDADFVFDPVSKIAHPHFLHLDTENLSRDALIEARAVEFCAPGQGTFEQPEGRTDIVKCVDVRWGDVDSEDERWLGAARDEVGVPQGSRLETDTPGSYTPMRVADTSGTGTPALEPVETGEHTDDESVGPILVDPGVPFGDQYTPTLGDGTRILPEPVIYQSDEDCTRLVIYRPDED</sequence>
<name>A0AAW0Z6N8_9TREE</name>
<reference evidence="2 3" key="1">
    <citation type="journal article" date="2024" name="bioRxiv">
        <title>Comparative genomics of Cryptococcus and Kwoniella reveals pathogenesis evolution and contrasting karyotype dynamics via intercentromeric recombination or chromosome fusion.</title>
        <authorList>
            <person name="Coelho M.A."/>
            <person name="David-Palma M."/>
            <person name="Shea T."/>
            <person name="Bowers K."/>
            <person name="McGinley-Smith S."/>
            <person name="Mohammad A.W."/>
            <person name="Gnirke A."/>
            <person name="Yurkov A.M."/>
            <person name="Nowrousian M."/>
            <person name="Sun S."/>
            <person name="Cuomo C.A."/>
            <person name="Heitman J."/>
        </authorList>
    </citation>
    <scope>NUCLEOTIDE SEQUENCE [LARGE SCALE GENOMIC DNA]</scope>
    <source>
        <strain evidence="2 3">CBS 13917</strain>
    </source>
</reference>